<dbReference type="InterPro" id="IPR036866">
    <property type="entry name" value="RibonucZ/Hydroxyglut_hydro"/>
</dbReference>
<reference evidence="1 2" key="1">
    <citation type="submission" date="2022-10" db="EMBL/GenBank/DDBJ databases">
        <title>Luteolibacter arcticus strain CCTCC AB 2014275, whole genome shotgun sequencing project.</title>
        <authorList>
            <person name="Zhao G."/>
            <person name="Shen L."/>
        </authorList>
    </citation>
    <scope>NUCLEOTIDE SEQUENCE [LARGE SCALE GENOMIC DNA]</scope>
    <source>
        <strain evidence="1 2">CCTCC AB 2014275</strain>
    </source>
</reference>
<evidence type="ECO:0000313" key="1">
    <source>
        <dbReference type="EMBL" id="MCW1924247.1"/>
    </source>
</evidence>
<comment type="caution">
    <text evidence="1">The sequence shown here is derived from an EMBL/GenBank/DDBJ whole genome shotgun (WGS) entry which is preliminary data.</text>
</comment>
<name>A0ABT3GL49_9BACT</name>
<evidence type="ECO:0000313" key="2">
    <source>
        <dbReference type="Proteomes" id="UP001320876"/>
    </source>
</evidence>
<evidence type="ECO:0008006" key="3">
    <source>
        <dbReference type="Google" id="ProtNLM"/>
    </source>
</evidence>
<gene>
    <name evidence="1" type="ORF">OKA05_16895</name>
</gene>
<sequence>MSHYTIGVQYRFHSAGQGIFASGTLQADPHADRFHWVFDCGSISLAEVLRPVLSRYRSLVVDDFLNLLCISHFDCDHVNGLTDLLDGLRVETVVIPYYSKAERLTVAARELDPTPEYLAFLSDPIAFILENAGSVGQIIVVGGAEGDADDLQNLGRIPTEPAGDLRDFLDGPRRESAWRFKPSEWPNLDIGLVADEGTVALAHSLGTSIRVCPGSLEAAAFNPQVPVGWEFLFFHKPIAQKLREDLLKNLRKLLPTSLSVGSTKDLLTLLQNEVKRKLIKKAYFRSIVGKVGKEDLNSTSLCSYTGPQLVHLADCWITRPWPDLLMTVGRGSEYWHEHTPWNCSALYTGDANLKPLANREELREFLTLNRWYQIAVLQVPHHGSRENWESGCSGEFSNTFSIFCADENHKRHKHPHREVVLDLMERGPHLANKTQSWTLIGRAHFTTT</sequence>
<protein>
    <recommendedName>
        <fullName evidence="3">Metallo-beta-lactamase domain-containing protein</fullName>
    </recommendedName>
</protein>
<dbReference type="Gene3D" id="3.60.15.10">
    <property type="entry name" value="Ribonuclease Z/Hydroxyacylglutathione hydrolase-like"/>
    <property type="match status" value="2"/>
</dbReference>
<accession>A0ABT3GL49</accession>
<keyword evidence="2" id="KW-1185">Reference proteome</keyword>
<dbReference type="Proteomes" id="UP001320876">
    <property type="component" value="Unassembled WGS sequence"/>
</dbReference>
<proteinExistence type="predicted"/>
<dbReference type="RefSeq" id="WP_264488355.1">
    <property type="nucleotide sequence ID" value="NZ_JAPDDT010000007.1"/>
</dbReference>
<dbReference type="SUPFAM" id="SSF56281">
    <property type="entry name" value="Metallo-hydrolase/oxidoreductase"/>
    <property type="match status" value="1"/>
</dbReference>
<dbReference type="EMBL" id="JAPDDT010000007">
    <property type="protein sequence ID" value="MCW1924247.1"/>
    <property type="molecule type" value="Genomic_DNA"/>
</dbReference>
<organism evidence="1 2">
    <name type="scientific">Luteolibacter arcticus</name>
    <dbReference type="NCBI Taxonomy" id="1581411"/>
    <lineage>
        <taxon>Bacteria</taxon>
        <taxon>Pseudomonadati</taxon>
        <taxon>Verrucomicrobiota</taxon>
        <taxon>Verrucomicrobiia</taxon>
        <taxon>Verrucomicrobiales</taxon>
        <taxon>Verrucomicrobiaceae</taxon>
        <taxon>Luteolibacter</taxon>
    </lineage>
</organism>